<keyword evidence="5" id="KW-1133">Transmembrane helix</keyword>
<comment type="similarity">
    <text evidence="1">Belongs to the archease family.</text>
</comment>
<protein>
    <submittedName>
        <fullName evidence="7">Protein archease-like protein</fullName>
    </submittedName>
</protein>
<evidence type="ECO:0000256" key="3">
    <source>
        <dbReference type="ARBA" id="ARBA00022723"/>
    </source>
</evidence>
<evidence type="ECO:0000256" key="2">
    <source>
        <dbReference type="ARBA" id="ARBA00022694"/>
    </source>
</evidence>
<dbReference type="Gene3D" id="3.55.10.10">
    <property type="entry name" value="Archease domain"/>
    <property type="match status" value="1"/>
</dbReference>
<keyword evidence="5" id="KW-0472">Membrane</keyword>
<dbReference type="InterPro" id="IPR036820">
    <property type="entry name" value="Archease_dom_sf"/>
</dbReference>
<evidence type="ECO:0000313" key="7">
    <source>
        <dbReference type="EMBL" id="JAG20517.1"/>
    </source>
</evidence>
<accession>A0A0A9XIH5</accession>
<evidence type="ECO:0000256" key="5">
    <source>
        <dbReference type="SAM" id="Phobius"/>
    </source>
</evidence>
<dbReference type="GO" id="GO:0072669">
    <property type="term" value="C:tRNA-splicing ligase complex"/>
    <property type="evidence" value="ECO:0007669"/>
    <property type="project" value="TreeGrafter"/>
</dbReference>
<dbReference type="Pfam" id="PF01951">
    <property type="entry name" value="Archease"/>
    <property type="match status" value="1"/>
</dbReference>
<dbReference type="PANTHER" id="PTHR12682:SF11">
    <property type="entry name" value="PROTEIN ARCHEASE"/>
    <property type="match status" value="1"/>
</dbReference>
<dbReference type="PANTHER" id="PTHR12682">
    <property type="entry name" value="ARCHEASE"/>
    <property type="match status" value="1"/>
</dbReference>
<dbReference type="SUPFAM" id="SSF69819">
    <property type="entry name" value="MTH1598-like"/>
    <property type="match status" value="1"/>
</dbReference>
<dbReference type="InterPro" id="IPR023572">
    <property type="entry name" value="Archease_dom"/>
</dbReference>
<dbReference type="InterPro" id="IPR002804">
    <property type="entry name" value="Archease"/>
</dbReference>
<feature type="domain" description="Archease" evidence="6">
    <location>
        <begin position="55"/>
        <end position="135"/>
    </location>
</feature>
<evidence type="ECO:0000256" key="1">
    <source>
        <dbReference type="ARBA" id="ARBA00007963"/>
    </source>
</evidence>
<dbReference type="GO" id="GO:0006388">
    <property type="term" value="P:tRNA splicing, via endonucleolytic cleavage and ligation"/>
    <property type="evidence" value="ECO:0007669"/>
    <property type="project" value="TreeGrafter"/>
</dbReference>
<organism evidence="7">
    <name type="scientific">Lygus hesperus</name>
    <name type="common">Western plant bug</name>
    <dbReference type="NCBI Taxonomy" id="30085"/>
    <lineage>
        <taxon>Eukaryota</taxon>
        <taxon>Metazoa</taxon>
        <taxon>Ecdysozoa</taxon>
        <taxon>Arthropoda</taxon>
        <taxon>Hexapoda</taxon>
        <taxon>Insecta</taxon>
        <taxon>Pterygota</taxon>
        <taxon>Neoptera</taxon>
        <taxon>Paraneoptera</taxon>
        <taxon>Hemiptera</taxon>
        <taxon>Heteroptera</taxon>
        <taxon>Panheteroptera</taxon>
        <taxon>Cimicomorpha</taxon>
        <taxon>Miridae</taxon>
        <taxon>Mirini</taxon>
        <taxon>Lygus</taxon>
    </lineage>
</organism>
<evidence type="ECO:0000256" key="4">
    <source>
        <dbReference type="ARBA" id="ARBA00022837"/>
    </source>
</evidence>
<dbReference type="GO" id="GO:0046872">
    <property type="term" value="F:metal ion binding"/>
    <property type="evidence" value="ECO:0007669"/>
    <property type="project" value="UniProtKB-KW"/>
</dbReference>
<gene>
    <name evidence="7" type="ORF">CM83_28894</name>
</gene>
<keyword evidence="3" id="KW-0479">Metal-binding</keyword>
<evidence type="ECO:0000259" key="6">
    <source>
        <dbReference type="Pfam" id="PF01951"/>
    </source>
</evidence>
<name>A0A0A9XIH5_LYGHE</name>
<reference evidence="7" key="1">
    <citation type="journal article" date="2014" name="PLoS ONE">
        <title>Transcriptome-Based Identification of ABC Transporters in the Western Tarnished Plant Bug Lygus hesperus.</title>
        <authorList>
            <person name="Hull J.J."/>
            <person name="Chaney K."/>
            <person name="Geib S.M."/>
            <person name="Fabrick J.A."/>
            <person name="Brent C.S."/>
            <person name="Walsh D."/>
            <person name="Lavine L.C."/>
        </authorList>
    </citation>
    <scope>NUCLEOTIDE SEQUENCE</scope>
</reference>
<reference evidence="7" key="2">
    <citation type="submission" date="2014-07" db="EMBL/GenBank/DDBJ databases">
        <authorList>
            <person name="Hull J."/>
        </authorList>
    </citation>
    <scope>NUCLEOTIDE SEQUENCE</scope>
</reference>
<sequence>MVDHTDPCAAISRPCLLPLTALPTCITSIVRCFLVLTTVFPPLRISVHVKCTDHSHTADIQLHGHGATLGLALASVGVCMNNYMVELHSVGIDVDCTLHTTLRDTDLHRLTYRYLDSLLGYFLDDFIIFREIVMDVVYSSTTSMFTATCVVCIAVYFVCTCVHMYASTHVHIHTHSCTEKNSKWVNTYVEQKSKL</sequence>
<feature type="transmembrane region" description="Helical" evidence="5">
    <location>
        <begin position="144"/>
        <end position="166"/>
    </location>
</feature>
<proteinExistence type="inferred from homology"/>
<keyword evidence="5" id="KW-0812">Transmembrane</keyword>
<dbReference type="EMBL" id="GBHO01023087">
    <property type="protein sequence ID" value="JAG20517.1"/>
    <property type="molecule type" value="Transcribed_RNA"/>
</dbReference>
<keyword evidence="4" id="KW-0106">Calcium</keyword>
<dbReference type="AlphaFoldDB" id="A0A0A9XIH5"/>
<keyword evidence="2" id="KW-0819">tRNA processing</keyword>